<protein>
    <submittedName>
        <fullName evidence="2">Uncharacterized protein</fullName>
    </submittedName>
</protein>
<evidence type="ECO:0000313" key="2">
    <source>
        <dbReference type="EMBL" id="GAA0163945.1"/>
    </source>
</evidence>
<keyword evidence="3" id="KW-1185">Reference proteome</keyword>
<sequence>MSSGPHQDIPNSSSETSTSAPQGSITPRPDSPITAAASRFNDEDVGGNPQDSDVISIERLSVRPPSTSMTESPHVHPTPLVSQAAGLPKLLKMLINQVILPVLSETLYQSLYHVDELLTAASKSMEPNQVPFSTMSGTWVPLFRRSKVVKKSSKEPVVPTIDVIPPATAKTSTAIFGKRLAPSEARRHYSQKAKVHWS</sequence>
<comment type="caution">
    <text evidence="2">The sequence shown here is derived from an EMBL/GenBank/DDBJ whole genome shotgun (WGS) entry which is preliminary data.</text>
</comment>
<reference evidence="2 3" key="1">
    <citation type="submission" date="2024-01" db="EMBL/GenBank/DDBJ databases">
        <title>The complete chloroplast genome sequence of Lithospermum erythrorhizon: insights into the phylogenetic relationship among Boraginaceae species and the maternal lineages of purple gromwells.</title>
        <authorList>
            <person name="Okada T."/>
            <person name="Watanabe K."/>
        </authorList>
    </citation>
    <scope>NUCLEOTIDE SEQUENCE [LARGE SCALE GENOMIC DNA]</scope>
</reference>
<dbReference type="EMBL" id="BAABME010021684">
    <property type="protein sequence ID" value="GAA0163945.1"/>
    <property type="molecule type" value="Genomic_DNA"/>
</dbReference>
<evidence type="ECO:0000313" key="3">
    <source>
        <dbReference type="Proteomes" id="UP001454036"/>
    </source>
</evidence>
<gene>
    <name evidence="2" type="ORF">LIER_39689</name>
</gene>
<dbReference type="AlphaFoldDB" id="A0AAV3QIP8"/>
<feature type="compositionally biased region" description="Polar residues" evidence="1">
    <location>
        <begin position="1"/>
        <end position="25"/>
    </location>
</feature>
<dbReference type="Proteomes" id="UP001454036">
    <property type="component" value="Unassembled WGS sequence"/>
</dbReference>
<name>A0AAV3QIP8_LITER</name>
<organism evidence="2 3">
    <name type="scientific">Lithospermum erythrorhizon</name>
    <name type="common">Purple gromwell</name>
    <name type="synonym">Lithospermum officinale var. erythrorhizon</name>
    <dbReference type="NCBI Taxonomy" id="34254"/>
    <lineage>
        <taxon>Eukaryota</taxon>
        <taxon>Viridiplantae</taxon>
        <taxon>Streptophyta</taxon>
        <taxon>Embryophyta</taxon>
        <taxon>Tracheophyta</taxon>
        <taxon>Spermatophyta</taxon>
        <taxon>Magnoliopsida</taxon>
        <taxon>eudicotyledons</taxon>
        <taxon>Gunneridae</taxon>
        <taxon>Pentapetalae</taxon>
        <taxon>asterids</taxon>
        <taxon>lamiids</taxon>
        <taxon>Boraginales</taxon>
        <taxon>Boraginaceae</taxon>
        <taxon>Boraginoideae</taxon>
        <taxon>Lithospermeae</taxon>
        <taxon>Lithospermum</taxon>
    </lineage>
</organism>
<proteinExistence type="predicted"/>
<evidence type="ECO:0000256" key="1">
    <source>
        <dbReference type="SAM" id="MobiDB-lite"/>
    </source>
</evidence>
<accession>A0AAV3QIP8</accession>
<feature type="region of interest" description="Disordered" evidence="1">
    <location>
        <begin position="1"/>
        <end position="56"/>
    </location>
</feature>